<dbReference type="GO" id="GO:0009007">
    <property type="term" value="F:site-specific DNA-methyltransferase (adenine-specific) activity"/>
    <property type="evidence" value="ECO:0007669"/>
    <property type="project" value="UniProtKB-EC"/>
</dbReference>
<dbReference type="PROSITE" id="PS00092">
    <property type="entry name" value="N6_MTASE"/>
    <property type="match status" value="1"/>
</dbReference>
<dbReference type="CDD" id="cd02440">
    <property type="entry name" value="AdoMet_MTases"/>
    <property type="match status" value="1"/>
</dbReference>
<dbReference type="GO" id="GO:0032259">
    <property type="term" value="P:methylation"/>
    <property type="evidence" value="ECO:0007669"/>
    <property type="project" value="UniProtKB-KW"/>
</dbReference>
<dbReference type="GO" id="GO:0003677">
    <property type="term" value="F:DNA binding"/>
    <property type="evidence" value="ECO:0007669"/>
    <property type="project" value="InterPro"/>
</dbReference>
<feature type="domain" description="DNA methylase adenine-specific" evidence="5">
    <location>
        <begin position="16"/>
        <end position="263"/>
    </location>
</feature>
<protein>
    <submittedName>
        <fullName evidence="7">N-6 DNA methylase</fullName>
    </submittedName>
</protein>
<dbReference type="PANTHER" id="PTHR33841:SF5">
    <property type="entry name" value="DNA METHYLASE (MODIFICATION METHYLASE) (METHYLTRANSFERASE)-RELATED"/>
    <property type="match status" value="1"/>
</dbReference>
<dbReference type="Pfam" id="PF22837">
    <property type="entry name" value="M_Eco57I_C"/>
    <property type="match status" value="1"/>
</dbReference>
<dbReference type="PRINTS" id="PR00507">
    <property type="entry name" value="N12N6MTFRASE"/>
</dbReference>
<dbReference type="GO" id="GO:0008170">
    <property type="term" value="F:N-methyltransferase activity"/>
    <property type="evidence" value="ECO:0007669"/>
    <property type="project" value="InterPro"/>
</dbReference>
<dbReference type="GO" id="GO:0009307">
    <property type="term" value="P:DNA restriction-modification system"/>
    <property type="evidence" value="ECO:0007669"/>
    <property type="project" value="UniProtKB-KW"/>
</dbReference>
<organism evidence="7 8">
    <name type="scientific">Congzhengia minquanensis</name>
    <dbReference type="NCBI Taxonomy" id="2763657"/>
    <lineage>
        <taxon>Bacteria</taxon>
        <taxon>Bacillati</taxon>
        <taxon>Bacillota</taxon>
        <taxon>Clostridia</taxon>
        <taxon>Eubacteriales</taxon>
        <taxon>Oscillospiraceae</taxon>
        <taxon>Congzhengia</taxon>
    </lineage>
</organism>
<keyword evidence="2" id="KW-0808">Transferase</keyword>
<dbReference type="EMBL" id="JACRSU010000001">
    <property type="protein sequence ID" value="MBC8540111.1"/>
    <property type="molecule type" value="Genomic_DNA"/>
</dbReference>
<dbReference type="Proteomes" id="UP000611762">
    <property type="component" value="Unassembled WGS sequence"/>
</dbReference>
<proteinExistence type="predicted"/>
<dbReference type="InterPro" id="IPR003356">
    <property type="entry name" value="DNA_methylase_A-5"/>
</dbReference>
<dbReference type="InterPro" id="IPR002052">
    <property type="entry name" value="DNA_methylase_N6_adenine_CS"/>
</dbReference>
<feature type="domain" description="Type II methyltransferase M.Eco57I C-terminal" evidence="6">
    <location>
        <begin position="274"/>
        <end position="485"/>
    </location>
</feature>
<dbReference type="InterPro" id="IPR054520">
    <property type="entry name" value="M_Eco57I_C"/>
</dbReference>
<keyword evidence="8" id="KW-1185">Reference proteome</keyword>
<evidence type="ECO:0000313" key="7">
    <source>
        <dbReference type="EMBL" id="MBC8540111.1"/>
    </source>
</evidence>
<dbReference type="RefSeq" id="WP_249311242.1">
    <property type="nucleotide sequence ID" value="NZ_JACRSU010000001.1"/>
</dbReference>
<dbReference type="PANTHER" id="PTHR33841">
    <property type="entry name" value="DNA METHYLTRANSFERASE YEEA-RELATED"/>
    <property type="match status" value="1"/>
</dbReference>
<name>A0A926HYS6_9FIRM</name>
<keyword evidence="4" id="KW-0680">Restriction system</keyword>
<evidence type="ECO:0000259" key="6">
    <source>
        <dbReference type="Pfam" id="PF22837"/>
    </source>
</evidence>
<accession>A0A926HYS6</accession>
<evidence type="ECO:0000256" key="4">
    <source>
        <dbReference type="ARBA" id="ARBA00022747"/>
    </source>
</evidence>
<sequence length="514" mass="59194">MNKTVMRKEVDYTKSVTQQHIKSLGQYFTNPAIAHFMCDWACRNAKTVLDPAVGNSIFLQYAADISPNCELTGYEIDKKILDFFGNPTSANIYNSDYLLNGWDLQFDAIVCNPPYNRFQAVSNRTEILENICSHTGIEYSSYTNLYVLFLIKSIFQMSNNGRLAYIIPSEFLNSKYGVAIKKLMIEKRLLKAIINFSNDKDLFFNATTTCCILLLDKEEKDEVLFYNLDSVSQLEKSTAILLENQEHLSVKYGEINPNEKWRSYLYREETVSYSNLLNLSNFCGVSRGIATGANDFYCFNKSKMRENDIEDSYFSKCICRSADVKSIIFTEKDFSSLAEQDKTVYLLDVQGELTESIKKYIKHGEEEGVNKKYLPAGRTPWYSMEQKKPAPIWVSSACRDKIKFVRNIMGIKALTTFHSIYVREEYEKYTDLIFCYFLTPIAQTILRENRKKLGNGLEKFQPNDLNSALMLDVTLITPEDCERIMDIYHSLTTTITDAELDMLNGIFLKYLSDC</sequence>
<dbReference type="InterPro" id="IPR050953">
    <property type="entry name" value="N4_N6_ade-DNA_methylase"/>
</dbReference>
<evidence type="ECO:0000256" key="3">
    <source>
        <dbReference type="ARBA" id="ARBA00022691"/>
    </source>
</evidence>
<dbReference type="SUPFAM" id="SSF53335">
    <property type="entry name" value="S-adenosyl-L-methionine-dependent methyltransferases"/>
    <property type="match status" value="1"/>
</dbReference>
<dbReference type="Pfam" id="PF02384">
    <property type="entry name" value="N6_Mtase"/>
    <property type="match status" value="1"/>
</dbReference>
<evidence type="ECO:0000313" key="8">
    <source>
        <dbReference type="Proteomes" id="UP000611762"/>
    </source>
</evidence>
<gene>
    <name evidence="7" type="ORF">H8698_03865</name>
</gene>
<keyword evidence="1 7" id="KW-0489">Methyltransferase</keyword>
<keyword evidence="3" id="KW-0949">S-adenosyl-L-methionine</keyword>
<evidence type="ECO:0000259" key="5">
    <source>
        <dbReference type="Pfam" id="PF02384"/>
    </source>
</evidence>
<dbReference type="AlphaFoldDB" id="A0A926HYS6"/>
<evidence type="ECO:0000256" key="2">
    <source>
        <dbReference type="ARBA" id="ARBA00022679"/>
    </source>
</evidence>
<dbReference type="InterPro" id="IPR029063">
    <property type="entry name" value="SAM-dependent_MTases_sf"/>
</dbReference>
<dbReference type="Gene3D" id="3.40.50.150">
    <property type="entry name" value="Vaccinia Virus protein VP39"/>
    <property type="match status" value="1"/>
</dbReference>
<comment type="caution">
    <text evidence="7">The sequence shown here is derived from an EMBL/GenBank/DDBJ whole genome shotgun (WGS) entry which is preliminary data.</text>
</comment>
<evidence type="ECO:0000256" key="1">
    <source>
        <dbReference type="ARBA" id="ARBA00022603"/>
    </source>
</evidence>
<reference evidence="7" key="1">
    <citation type="submission" date="2020-08" db="EMBL/GenBank/DDBJ databases">
        <title>Genome public.</title>
        <authorList>
            <person name="Liu C."/>
            <person name="Sun Q."/>
        </authorList>
    </citation>
    <scope>NUCLEOTIDE SEQUENCE</scope>
    <source>
        <strain evidence="7">H8</strain>
    </source>
</reference>